<gene>
    <name evidence="2" type="ORF">PhaeoP63_00272</name>
</gene>
<dbReference type="RefSeq" id="WP_024095808.1">
    <property type="nucleotide sequence ID" value="NZ_CP010588.1"/>
</dbReference>
<dbReference type="EMBL" id="CP010784">
    <property type="protein sequence ID" value="ATF04386.1"/>
    <property type="molecule type" value="Genomic_DNA"/>
</dbReference>
<evidence type="ECO:0000313" key="3">
    <source>
        <dbReference type="Proteomes" id="UP000217545"/>
    </source>
</evidence>
<feature type="region of interest" description="Disordered" evidence="1">
    <location>
        <begin position="1"/>
        <end position="22"/>
    </location>
</feature>
<name>A0AAD0EBK3_9RHOB</name>
<protein>
    <submittedName>
        <fullName evidence="2">Uncharacterized protein</fullName>
    </submittedName>
</protein>
<proteinExistence type="predicted"/>
<dbReference type="Proteomes" id="UP000217545">
    <property type="component" value="Chromosome"/>
</dbReference>
<evidence type="ECO:0000256" key="1">
    <source>
        <dbReference type="SAM" id="MobiDB-lite"/>
    </source>
</evidence>
<dbReference type="AlphaFoldDB" id="A0AAD0EBK3"/>
<sequence length="95" mass="10831">MIGNCGQTSLKRKPRRGNPMQDYDCLPRDLRRWISSAVLPWSARSVHRTFNKALARTGNRALAFSELNLIQRKLMVKDAQKIWGSSHPDAASPKR</sequence>
<dbReference type="Pfam" id="PF20135">
    <property type="entry name" value="DUF6525"/>
    <property type="match status" value="1"/>
</dbReference>
<organism evidence="2 3">
    <name type="scientific">Phaeobacter gallaeciensis</name>
    <dbReference type="NCBI Taxonomy" id="60890"/>
    <lineage>
        <taxon>Bacteria</taxon>
        <taxon>Pseudomonadati</taxon>
        <taxon>Pseudomonadota</taxon>
        <taxon>Alphaproteobacteria</taxon>
        <taxon>Rhodobacterales</taxon>
        <taxon>Roseobacteraceae</taxon>
        <taxon>Phaeobacter</taxon>
    </lineage>
</organism>
<evidence type="ECO:0000313" key="2">
    <source>
        <dbReference type="EMBL" id="ATF04386.1"/>
    </source>
</evidence>
<accession>A0AAD0EBK3</accession>
<reference evidence="2 3" key="1">
    <citation type="journal article" date="2017" name="Front. Microbiol.">
        <title>Phaeobacter piscinae sp. nov., a species of the Roseobacter group and potential aquaculture probiont.</title>
        <authorList>
            <person name="Sonnenschein E.C."/>
            <person name="Phippen C.B.W."/>
            <person name="Nielsen K.F."/>
            <person name="Mateiu R.V."/>
            <person name="Melchiorsen J."/>
            <person name="Gram L."/>
            <person name="Overmann J."/>
            <person name="Freese H.M."/>
        </authorList>
    </citation>
    <scope>NUCLEOTIDE SEQUENCE [LARGE SCALE GENOMIC DNA]</scope>
    <source>
        <strain evidence="2 3">P63</strain>
    </source>
</reference>
<dbReference type="InterPro" id="IPR045386">
    <property type="entry name" value="DUF6525"/>
</dbReference>
<dbReference type="GeneID" id="79851147"/>